<protein>
    <submittedName>
        <fullName evidence="1">Uncharacterized protein</fullName>
    </submittedName>
</protein>
<accession>A0A438JUN5</accession>
<gene>
    <name evidence="1" type="ORF">CK203_011612</name>
</gene>
<evidence type="ECO:0000313" key="2">
    <source>
        <dbReference type="Proteomes" id="UP000288805"/>
    </source>
</evidence>
<reference evidence="1 2" key="1">
    <citation type="journal article" date="2018" name="PLoS Genet.">
        <title>Population sequencing reveals clonal diversity and ancestral inbreeding in the grapevine cultivar Chardonnay.</title>
        <authorList>
            <person name="Roach M.J."/>
            <person name="Johnson D.L."/>
            <person name="Bohlmann J."/>
            <person name="van Vuuren H.J."/>
            <person name="Jones S.J."/>
            <person name="Pretorius I.S."/>
            <person name="Schmidt S.A."/>
            <person name="Borneman A.R."/>
        </authorList>
    </citation>
    <scope>NUCLEOTIDE SEQUENCE [LARGE SCALE GENOMIC DNA]</scope>
    <source>
        <strain evidence="2">cv. Chardonnay</strain>
        <tissue evidence="1">Leaf</tissue>
    </source>
</reference>
<evidence type="ECO:0000313" key="1">
    <source>
        <dbReference type="EMBL" id="RVX12663.1"/>
    </source>
</evidence>
<sequence>MYGKEGRRLFIPLVQRTFPRLRIGSCDAICRADPQDESVRIDKMGFGEKWIRWIKWNISTARFSILMNGIPSDFFKSIKRLEAGGPALALYIYACYGDSQPPCQDG</sequence>
<proteinExistence type="predicted"/>
<name>A0A438JUN5_VITVI</name>
<comment type="caution">
    <text evidence="1">The sequence shown here is derived from an EMBL/GenBank/DDBJ whole genome shotgun (WGS) entry which is preliminary data.</text>
</comment>
<dbReference type="Proteomes" id="UP000288805">
    <property type="component" value="Unassembled WGS sequence"/>
</dbReference>
<dbReference type="AlphaFoldDB" id="A0A438JUN5"/>
<organism evidence="1 2">
    <name type="scientific">Vitis vinifera</name>
    <name type="common">Grape</name>
    <dbReference type="NCBI Taxonomy" id="29760"/>
    <lineage>
        <taxon>Eukaryota</taxon>
        <taxon>Viridiplantae</taxon>
        <taxon>Streptophyta</taxon>
        <taxon>Embryophyta</taxon>
        <taxon>Tracheophyta</taxon>
        <taxon>Spermatophyta</taxon>
        <taxon>Magnoliopsida</taxon>
        <taxon>eudicotyledons</taxon>
        <taxon>Gunneridae</taxon>
        <taxon>Pentapetalae</taxon>
        <taxon>rosids</taxon>
        <taxon>Vitales</taxon>
        <taxon>Vitaceae</taxon>
        <taxon>Viteae</taxon>
        <taxon>Vitis</taxon>
    </lineage>
</organism>
<dbReference type="EMBL" id="QGNW01000027">
    <property type="protein sequence ID" value="RVX12663.1"/>
    <property type="molecule type" value="Genomic_DNA"/>
</dbReference>